<evidence type="ECO:0000256" key="6">
    <source>
        <dbReference type="ARBA" id="ARBA00022982"/>
    </source>
</evidence>
<feature type="transmembrane region" description="Helical" evidence="11">
    <location>
        <begin position="80"/>
        <end position="98"/>
    </location>
</feature>
<comment type="catalytic activity">
    <reaction evidence="10">
        <text>a ubiquinone + NADH + 5 H(+)(in) = a ubiquinol + NAD(+) + 4 H(+)(out)</text>
        <dbReference type="Rhea" id="RHEA:29091"/>
        <dbReference type="Rhea" id="RHEA-COMP:9565"/>
        <dbReference type="Rhea" id="RHEA-COMP:9566"/>
        <dbReference type="ChEBI" id="CHEBI:15378"/>
        <dbReference type="ChEBI" id="CHEBI:16389"/>
        <dbReference type="ChEBI" id="CHEBI:17976"/>
        <dbReference type="ChEBI" id="CHEBI:57540"/>
        <dbReference type="ChEBI" id="CHEBI:57945"/>
        <dbReference type="EC" id="7.1.1.2"/>
    </reaction>
</comment>
<keyword evidence="13" id="KW-0830">Ubiquinone</keyword>
<feature type="domain" description="NADH:quinone oxidoreductase/Mrp antiporter transmembrane" evidence="12">
    <location>
        <begin position="30"/>
        <end position="169"/>
    </location>
</feature>
<sequence>MVLAAILLKLGGYGIIRISQTLPTLKTDITIVVAGIFLLTRLNPILQDSKTITTACLLLGATTTLFAAASATTHIDIKKIIALSTTSQLGLIITIIGLNQPSLAFLHIITHSFFKALIFLCSGSFIHNLNNEQDVRAIGALTITLIATILSASYSTRIITLSLTGYPRLKHNHHTETKNTINPLIRLTIISILAGTLTKLTTLQNTALTTIPIIIKLSALIATLIGISISNDLLLLTHHSTPKKQKTLSTFFNQLAFFSIPHRTVSINTLKISQQTSIELLDL</sequence>
<evidence type="ECO:0000259" key="12">
    <source>
        <dbReference type="Pfam" id="PF00361"/>
    </source>
</evidence>
<evidence type="ECO:0000313" key="13">
    <source>
        <dbReference type="EMBL" id="ETE57212.1"/>
    </source>
</evidence>
<dbReference type="InterPro" id="IPR001750">
    <property type="entry name" value="ND/Mrp_TM"/>
</dbReference>
<evidence type="ECO:0000256" key="7">
    <source>
        <dbReference type="ARBA" id="ARBA00022989"/>
    </source>
</evidence>
<feature type="transmembrane region" description="Helical" evidence="11">
    <location>
        <begin position="138"/>
        <end position="163"/>
    </location>
</feature>
<gene>
    <name evidence="13" type="primary">MT-ND5</name>
    <name evidence="13" type="ORF">L345_17073</name>
</gene>
<dbReference type="Proteomes" id="UP000018936">
    <property type="component" value="Unassembled WGS sequence"/>
</dbReference>
<dbReference type="EMBL" id="AZIM01009253">
    <property type="protein sequence ID" value="ETE57212.1"/>
    <property type="molecule type" value="Genomic_DNA"/>
</dbReference>
<comment type="subcellular location">
    <subcellularLocation>
        <location evidence="1">Membrane</location>
        <topology evidence="1">Multi-pass membrane protein</topology>
    </subcellularLocation>
</comment>
<feature type="transmembrane region" description="Helical" evidence="11">
    <location>
        <begin position="105"/>
        <end position="126"/>
    </location>
</feature>
<dbReference type="GO" id="GO:0042773">
    <property type="term" value="P:ATP synthesis coupled electron transport"/>
    <property type="evidence" value="ECO:0007669"/>
    <property type="project" value="InterPro"/>
</dbReference>
<reference evidence="13 14" key="1">
    <citation type="journal article" date="2013" name="Proc. Natl. Acad. Sci. U.S.A.">
        <title>The king cobra genome reveals dynamic gene evolution and adaptation in the snake venom system.</title>
        <authorList>
            <person name="Vonk F.J."/>
            <person name="Casewell N.R."/>
            <person name="Henkel C.V."/>
            <person name="Heimberg A.M."/>
            <person name="Jansen H.J."/>
            <person name="McCleary R.J."/>
            <person name="Kerkkamp H.M."/>
            <person name="Vos R.A."/>
            <person name="Guerreiro I."/>
            <person name="Calvete J.J."/>
            <person name="Wuster W."/>
            <person name="Woods A.E."/>
            <person name="Logan J.M."/>
            <person name="Harrison R.A."/>
            <person name="Castoe T.A."/>
            <person name="de Koning A.P."/>
            <person name="Pollock D.D."/>
            <person name="Yandell M."/>
            <person name="Calderon D."/>
            <person name="Renjifo C."/>
            <person name="Currier R.B."/>
            <person name="Salgado D."/>
            <person name="Pla D."/>
            <person name="Sanz L."/>
            <person name="Hyder A.S."/>
            <person name="Ribeiro J.M."/>
            <person name="Arntzen J.W."/>
            <person name="van den Thillart G.E."/>
            <person name="Boetzer M."/>
            <person name="Pirovano W."/>
            <person name="Dirks R.P."/>
            <person name="Spaink H.P."/>
            <person name="Duboule D."/>
            <person name="McGlinn E."/>
            <person name="Kini R.M."/>
            <person name="Richardson M.K."/>
        </authorList>
    </citation>
    <scope>NUCLEOTIDE SEQUENCE</scope>
    <source>
        <tissue evidence="13">Blood</tissue>
    </source>
</reference>
<evidence type="ECO:0000256" key="5">
    <source>
        <dbReference type="ARBA" id="ARBA00022692"/>
    </source>
</evidence>
<keyword evidence="5 11" id="KW-0812">Transmembrane</keyword>
<keyword evidence="8 11" id="KW-0472">Membrane</keyword>
<proteinExistence type="predicted"/>
<evidence type="ECO:0000256" key="11">
    <source>
        <dbReference type="SAM" id="Phobius"/>
    </source>
</evidence>
<dbReference type="Pfam" id="PF00361">
    <property type="entry name" value="Proton_antipo_M"/>
    <property type="match status" value="1"/>
</dbReference>
<dbReference type="EC" id="7.1.1.2" evidence="2"/>
<feature type="transmembrane region" description="Helical" evidence="11">
    <location>
        <begin position="52"/>
        <end position="74"/>
    </location>
</feature>
<evidence type="ECO:0000256" key="10">
    <source>
        <dbReference type="ARBA" id="ARBA00049551"/>
    </source>
</evidence>
<dbReference type="AlphaFoldDB" id="V8N6M8"/>
<dbReference type="PANTHER" id="PTHR42829">
    <property type="entry name" value="NADH-UBIQUINONE OXIDOREDUCTASE CHAIN 5"/>
    <property type="match status" value="1"/>
</dbReference>
<dbReference type="PRINTS" id="PR01434">
    <property type="entry name" value="NADHDHGNASE5"/>
</dbReference>
<keyword evidence="7 11" id="KW-1133">Transmembrane helix</keyword>
<feature type="non-terminal residue" evidence="13">
    <location>
        <position position="1"/>
    </location>
</feature>
<dbReference type="GO" id="GO:0015990">
    <property type="term" value="P:electron transport coupled proton transport"/>
    <property type="evidence" value="ECO:0007669"/>
    <property type="project" value="TreeGrafter"/>
</dbReference>
<dbReference type="InterPro" id="IPR003945">
    <property type="entry name" value="NU5C-like"/>
</dbReference>
<evidence type="ECO:0000256" key="2">
    <source>
        <dbReference type="ARBA" id="ARBA00012944"/>
    </source>
</evidence>
<name>V8N6M8_OPHHA</name>
<dbReference type="GO" id="GO:0008137">
    <property type="term" value="F:NADH dehydrogenase (ubiquinone) activity"/>
    <property type="evidence" value="ECO:0007669"/>
    <property type="project" value="UniProtKB-EC"/>
</dbReference>
<comment type="caution">
    <text evidence="13">The sequence shown here is derived from an EMBL/GenBank/DDBJ whole genome shotgun (WGS) entry which is preliminary data.</text>
</comment>
<keyword evidence="6" id="KW-0249">Electron transport</keyword>
<evidence type="ECO:0000256" key="1">
    <source>
        <dbReference type="ARBA" id="ARBA00004141"/>
    </source>
</evidence>
<keyword evidence="3" id="KW-0813">Transport</keyword>
<keyword evidence="4" id="KW-0679">Respiratory chain</keyword>
<protein>
    <recommendedName>
        <fullName evidence="2">NADH:ubiquinone reductase (H(+)-translocating)</fullName>
        <ecNumber evidence="2">7.1.1.2</ecNumber>
    </recommendedName>
    <alternativeName>
        <fullName evidence="9">NADH dehydrogenase subunit 5</fullName>
    </alternativeName>
</protein>
<evidence type="ECO:0000313" key="14">
    <source>
        <dbReference type="Proteomes" id="UP000018936"/>
    </source>
</evidence>
<organism evidence="13 14">
    <name type="scientific">Ophiophagus hannah</name>
    <name type="common">King cobra</name>
    <name type="synonym">Naja hannah</name>
    <dbReference type="NCBI Taxonomy" id="8665"/>
    <lineage>
        <taxon>Eukaryota</taxon>
        <taxon>Metazoa</taxon>
        <taxon>Chordata</taxon>
        <taxon>Craniata</taxon>
        <taxon>Vertebrata</taxon>
        <taxon>Euteleostomi</taxon>
        <taxon>Lepidosauria</taxon>
        <taxon>Squamata</taxon>
        <taxon>Bifurcata</taxon>
        <taxon>Unidentata</taxon>
        <taxon>Episquamata</taxon>
        <taxon>Toxicofera</taxon>
        <taxon>Serpentes</taxon>
        <taxon>Colubroidea</taxon>
        <taxon>Elapidae</taxon>
        <taxon>Elapinae</taxon>
        <taxon>Ophiophagus</taxon>
    </lineage>
</organism>
<evidence type="ECO:0000256" key="9">
    <source>
        <dbReference type="ARBA" id="ARBA00031027"/>
    </source>
</evidence>
<accession>V8N6M8</accession>
<dbReference type="GO" id="GO:0005743">
    <property type="term" value="C:mitochondrial inner membrane"/>
    <property type="evidence" value="ECO:0007669"/>
    <property type="project" value="UniProtKB-SubCell"/>
</dbReference>
<dbReference type="GO" id="GO:0003954">
    <property type="term" value="F:NADH dehydrogenase activity"/>
    <property type="evidence" value="ECO:0007669"/>
    <property type="project" value="TreeGrafter"/>
</dbReference>
<evidence type="ECO:0000256" key="3">
    <source>
        <dbReference type="ARBA" id="ARBA00022448"/>
    </source>
</evidence>
<evidence type="ECO:0000256" key="8">
    <source>
        <dbReference type="ARBA" id="ARBA00023136"/>
    </source>
</evidence>
<dbReference type="PANTHER" id="PTHR42829:SF2">
    <property type="entry name" value="NADH-UBIQUINONE OXIDOREDUCTASE CHAIN 5"/>
    <property type="match status" value="1"/>
</dbReference>
<evidence type="ECO:0000256" key="4">
    <source>
        <dbReference type="ARBA" id="ARBA00022660"/>
    </source>
</evidence>
<feature type="transmembrane region" description="Helical" evidence="11">
    <location>
        <begin position="213"/>
        <end position="236"/>
    </location>
</feature>
<keyword evidence="14" id="KW-1185">Reference proteome</keyword>
<dbReference type="OrthoDB" id="10069788at2759"/>